<accession>A0A4R9K177</accession>
<organism evidence="1 2">
    <name type="scientific">Leptospira sarikeiensis</name>
    <dbReference type="NCBI Taxonomy" id="2484943"/>
    <lineage>
        <taxon>Bacteria</taxon>
        <taxon>Pseudomonadati</taxon>
        <taxon>Spirochaetota</taxon>
        <taxon>Spirochaetia</taxon>
        <taxon>Leptospirales</taxon>
        <taxon>Leptospiraceae</taxon>
        <taxon>Leptospira</taxon>
    </lineage>
</organism>
<gene>
    <name evidence="1" type="ORF">EHQ64_17645</name>
</gene>
<evidence type="ECO:0000313" key="2">
    <source>
        <dbReference type="Proteomes" id="UP000297762"/>
    </source>
</evidence>
<reference evidence="1" key="1">
    <citation type="journal article" date="2019" name="PLoS Negl. Trop. Dis.">
        <title>Revisiting the worldwide diversity of Leptospira species in the environment.</title>
        <authorList>
            <person name="Vincent A.T."/>
            <person name="Schiettekatte O."/>
            <person name="Bourhy P."/>
            <person name="Veyrier F.J."/>
            <person name="Picardeau M."/>
        </authorList>
    </citation>
    <scope>NUCLEOTIDE SEQUENCE [LARGE SCALE GENOMIC DNA]</scope>
    <source>
        <strain evidence="1">201702455</strain>
    </source>
</reference>
<comment type="caution">
    <text evidence="1">The sequence shown here is derived from an EMBL/GenBank/DDBJ whole genome shotgun (WGS) entry which is preliminary data.</text>
</comment>
<proteinExistence type="predicted"/>
<name>A0A4R9K177_9LEPT</name>
<evidence type="ECO:0000313" key="1">
    <source>
        <dbReference type="EMBL" id="TGL58866.1"/>
    </source>
</evidence>
<keyword evidence="2" id="KW-1185">Reference proteome</keyword>
<dbReference type="RefSeq" id="WP_135651112.1">
    <property type="nucleotide sequence ID" value="NZ_RQGF01000035.1"/>
</dbReference>
<sequence>MINEPIIHHKKLKYIAKYTVYSKDLRQLSKAGEIVQILDEVTLLSRNEFLLVIEFDDRKEDQAQDFRPVLPLVFHW</sequence>
<protein>
    <submittedName>
        <fullName evidence="1">Uncharacterized protein</fullName>
    </submittedName>
</protein>
<dbReference type="Proteomes" id="UP000297762">
    <property type="component" value="Unassembled WGS sequence"/>
</dbReference>
<dbReference type="AlphaFoldDB" id="A0A4R9K177"/>
<dbReference type="EMBL" id="RQGF01000035">
    <property type="protein sequence ID" value="TGL58866.1"/>
    <property type="molecule type" value="Genomic_DNA"/>
</dbReference>